<dbReference type="OrthoDB" id="9771118at2"/>
<evidence type="ECO:0000313" key="3">
    <source>
        <dbReference type="EMBL" id="SON55876.1"/>
    </source>
</evidence>
<dbReference type="AlphaFoldDB" id="A0A2C9D6F2"/>
<accession>A0A2C9D6F2</accession>
<name>A0A2C9D6F2_9HYPH</name>
<keyword evidence="4" id="KW-1185">Reference proteome</keyword>
<feature type="domain" description="ImpA N-terminal" evidence="2">
    <location>
        <begin position="8"/>
        <end position="128"/>
    </location>
</feature>
<reference evidence="4" key="1">
    <citation type="submission" date="2017-09" db="EMBL/GenBank/DDBJ databases">
        <title>Genome sequence of Nannocystis excedens DSM 71.</title>
        <authorList>
            <person name="Blom J."/>
        </authorList>
    </citation>
    <scope>NUCLEOTIDE SEQUENCE [LARGE SCALE GENOMIC DNA]</scope>
    <source>
        <strain evidence="4">type strain: E19</strain>
    </source>
</reference>
<feature type="region of interest" description="Disordered" evidence="1">
    <location>
        <begin position="245"/>
        <end position="281"/>
    </location>
</feature>
<dbReference type="InterPro" id="IPR010657">
    <property type="entry name" value="ImpA_N"/>
</dbReference>
<dbReference type="Proteomes" id="UP000223606">
    <property type="component" value="Chromosome 1"/>
</dbReference>
<dbReference type="KEGG" id="hdi:HDIA_2335"/>
<dbReference type="PANTHER" id="PTHR37951">
    <property type="entry name" value="CYTOPLASMIC PROTEIN-RELATED"/>
    <property type="match status" value="1"/>
</dbReference>
<dbReference type="PANTHER" id="PTHR37951:SF1">
    <property type="entry name" value="TYPE VI SECRETION SYSTEM COMPONENT TSSA1"/>
    <property type="match status" value="1"/>
</dbReference>
<organism evidence="3 4">
    <name type="scientific">Hartmannibacter diazotrophicus</name>
    <dbReference type="NCBI Taxonomy" id="1482074"/>
    <lineage>
        <taxon>Bacteria</taxon>
        <taxon>Pseudomonadati</taxon>
        <taxon>Pseudomonadota</taxon>
        <taxon>Alphaproteobacteria</taxon>
        <taxon>Hyphomicrobiales</taxon>
        <taxon>Pleomorphomonadaceae</taxon>
        <taxon>Hartmannibacter</taxon>
    </lineage>
</organism>
<dbReference type="Pfam" id="PF06812">
    <property type="entry name" value="ImpA_N"/>
    <property type="match status" value="1"/>
</dbReference>
<evidence type="ECO:0000313" key="4">
    <source>
        <dbReference type="Proteomes" id="UP000223606"/>
    </source>
</evidence>
<sequence length="437" mass="46719">MRYATITEPISAGAPCGPDLAAQGDPEFSQFLALLTATLDVRSFFDIDRKAIDVRGHVAKIGEFLQETKDLRLLSLEARIQAVAGNLKAFSESIQAIDMLLKEHWESVHPSSPEDDFAERAGAIGMLEDPRTTVMPLQYAVLCRDNRAGPIYLRYELFASGAARPKEDESVLDAGALQTALASSDNRDALLESRATALELIASLKSIYNIFLAAAGPATAPNFDKIVDVLSKIVLLIEQHQTIPDQPGEIVPEGAEPTDGAPAGGDEAAASGQPAPASVSAAPPVGDIASLADAKSAMKAVVDYFATREPSNPALLLTHQAADLIGRPLIEALTALMPDAIEQTKIRLGDGSELQLDIARLRELTEKIAGEALPETADVEPRIYSANSRAEVLALMKTVETYFRAAEPSSPVPMLLAKARGFTGQEFKSILAELLRE</sequence>
<evidence type="ECO:0000256" key="1">
    <source>
        <dbReference type="SAM" id="MobiDB-lite"/>
    </source>
</evidence>
<gene>
    <name evidence="3" type="primary">ImpA</name>
    <name evidence="3" type="ORF">HDIA_2335</name>
</gene>
<dbReference type="InterPro" id="IPR017740">
    <property type="entry name" value="TssA-like"/>
</dbReference>
<feature type="compositionally biased region" description="Low complexity" evidence="1">
    <location>
        <begin position="260"/>
        <end position="281"/>
    </location>
</feature>
<dbReference type="EMBL" id="LT960614">
    <property type="protein sequence ID" value="SON55876.1"/>
    <property type="molecule type" value="Genomic_DNA"/>
</dbReference>
<proteinExistence type="predicted"/>
<evidence type="ECO:0000259" key="2">
    <source>
        <dbReference type="Pfam" id="PF06812"/>
    </source>
</evidence>
<dbReference type="RefSeq" id="WP_157775527.1">
    <property type="nucleotide sequence ID" value="NZ_LT960614.1"/>
</dbReference>
<protein>
    <submittedName>
        <fullName evidence="3">Type VI secretion protein ImpA</fullName>
    </submittedName>
</protein>